<protein>
    <submittedName>
        <fullName evidence="3">Serine/threonine-protein kinase pak4</fullName>
    </submittedName>
</protein>
<keyword evidence="1" id="KW-0472">Membrane</keyword>
<proteinExistence type="predicted"/>
<dbReference type="SMART" id="SM00220">
    <property type="entry name" value="S_TKc"/>
    <property type="match status" value="1"/>
</dbReference>
<dbReference type="Gene3D" id="1.10.510.10">
    <property type="entry name" value="Transferase(Phosphotransferase) domain 1"/>
    <property type="match status" value="1"/>
</dbReference>
<dbReference type="Pfam" id="PF00069">
    <property type="entry name" value="Pkinase"/>
    <property type="match status" value="1"/>
</dbReference>
<dbReference type="Proteomes" id="UP001059546">
    <property type="component" value="Chromosome III"/>
</dbReference>
<dbReference type="EMBL" id="CP075149">
    <property type="protein sequence ID" value="UTX42755.1"/>
    <property type="molecule type" value="Genomic_DNA"/>
</dbReference>
<dbReference type="GO" id="GO:0005737">
    <property type="term" value="C:cytoplasm"/>
    <property type="evidence" value="ECO:0007669"/>
    <property type="project" value="TreeGrafter"/>
</dbReference>
<dbReference type="GO" id="GO:0004674">
    <property type="term" value="F:protein serine/threonine kinase activity"/>
    <property type="evidence" value="ECO:0007669"/>
    <property type="project" value="TreeGrafter"/>
</dbReference>
<keyword evidence="1" id="KW-0812">Transmembrane</keyword>
<evidence type="ECO:0000259" key="2">
    <source>
        <dbReference type="PROSITE" id="PS50011"/>
    </source>
</evidence>
<accession>A0A9Q9C7C6</accession>
<feature type="transmembrane region" description="Helical" evidence="1">
    <location>
        <begin position="34"/>
        <end position="53"/>
    </location>
</feature>
<reference evidence="3" key="1">
    <citation type="submission" date="2021-05" db="EMBL/GenBank/DDBJ databases">
        <title>Encephalitozoon hellem ATCC 50604 Complete Genome.</title>
        <authorList>
            <person name="Mascarenhas dos Santos A.C."/>
            <person name="Julian A.T."/>
            <person name="Pombert J.-F."/>
        </authorList>
    </citation>
    <scope>NUCLEOTIDE SEQUENCE</scope>
    <source>
        <strain evidence="3">ATCC 50604</strain>
    </source>
</reference>
<name>A0A9Q9C7C6_ENCHE</name>
<evidence type="ECO:0000313" key="3">
    <source>
        <dbReference type="EMBL" id="UTX42755.1"/>
    </source>
</evidence>
<keyword evidence="3" id="KW-0808">Transferase</keyword>
<dbReference type="InterPro" id="IPR011009">
    <property type="entry name" value="Kinase-like_dom_sf"/>
</dbReference>
<gene>
    <name evidence="3" type="ORF">GPU96_03g04770</name>
</gene>
<dbReference type="GO" id="GO:0005524">
    <property type="term" value="F:ATP binding"/>
    <property type="evidence" value="ECO:0007669"/>
    <property type="project" value="InterPro"/>
</dbReference>
<keyword evidence="1" id="KW-1133">Transmembrane helix</keyword>
<sequence>MNKMKKNDWKHTGFGALSVIQGYHRRMSRKIQNIFFMALALLSFIFLYKKYFFVCRAKEDQRMERMCLDFINKRVDKCLQHKSRYEQNKEFAAIKTHLPLIPLKMTRSNAVFLYTYRKPYVVIKRCIAPGTPGLAEDEILMSLDHKNVVKFLKSFREKYMNLREEEETIIWIFMEHMDSKVSQDVVKGNENKIREIAKGILHGLKYLHGMGIAHLDLKISNVMGKETKDGIVYKIIDFGFARKLEHVNDNAEIQIPSKSFGTYPYKPPETSQLNMHGVKGDIWCLGAIVWFLSRRQTPFYFDDGRKNLEEWRMFIRGRLSISFKPNASPALRDFVKKCMNFDRFARPNASDLLEHPFITGVPMKVTSEDLNEMSEEFSSTSEYSSMESED</sequence>
<organism evidence="3 4">
    <name type="scientific">Encephalitozoon hellem</name>
    <name type="common">Microsporidian parasite</name>
    <dbReference type="NCBI Taxonomy" id="27973"/>
    <lineage>
        <taxon>Eukaryota</taxon>
        <taxon>Fungi</taxon>
        <taxon>Fungi incertae sedis</taxon>
        <taxon>Microsporidia</taxon>
        <taxon>Unikaryonidae</taxon>
        <taxon>Encephalitozoon</taxon>
    </lineage>
</organism>
<evidence type="ECO:0000256" key="1">
    <source>
        <dbReference type="SAM" id="Phobius"/>
    </source>
</evidence>
<keyword evidence="3" id="KW-0418">Kinase</keyword>
<dbReference type="PROSITE" id="PS50011">
    <property type="entry name" value="PROTEIN_KINASE_DOM"/>
    <property type="match status" value="1"/>
</dbReference>
<dbReference type="InterPro" id="IPR053235">
    <property type="entry name" value="Ser_Thr_kinase"/>
</dbReference>
<dbReference type="AlphaFoldDB" id="A0A9Q9C7C6"/>
<dbReference type="SUPFAM" id="SSF56112">
    <property type="entry name" value="Protein kinase-like (PK-like)"/>
    <property type="match status" value="1"/>
</dbReference>
<dbReference type="InterPro" id="IPR000719">
    <property type="entry name" value="Prot_kinase_dom"/>
</dbReference>
<dbReference type="PANTHER" id="PTHR24361">
    <property type="entry name" value="MITOGEN-ACTIVATED KINASE KINASE KINASE"/>
    <property type="match status" value="1"/>
</dbReference>
<feature type="domain" description="Protein kinase" evidence="2">
    <location>
        <begin position="97"/>
        <end position="358"/>
    </location>
</feature>
<evidence type="ECO:0000313" key="4">
    <source>
        <dbReference type="Proteomes" id="UP001059546"/>
    </source>
</evidence>